<dbReference type="FunFam" id="3.30.360.10:FF:000002">
    <property type="entry name" value="Glyceraldehyde-3-phosphate dehydrogenase"/>
    <property type="match status" value="1"/>
</dbReference>
<comment type="similarity">
    <text evidence="1 7">Belongs to the glyceraldehyde-3-phosphate dehydrogenase family.</text>
</comment>
<dbReference type="InterPro" id="IPR020829">
    <property type="entry name" value="GlycerAld_3-P_DH_cat"/>
</dbReference>
<dbReference type="GO" id="GO:0050661">
    <property type="term" value="F:NADP binding"/>
    <property type="evidence" value="ECO:0007669"/>
    <property type="project" value="InterPro"/>
</dbReference>
<dbReference type="GO" id="GO:0016620">
    <property type="term" value="F:oxidoreductase activity, acting on the aldehyde or oxo group of donors, NAD or NADP as acceptor"/>
    <property type="evidence" value="ECO:0007669"/>
    <property type="project" value="InterPro"/>
</dbReference>
<dbReference type="Gene3D" id="3.40.50.720">
    <property type="entry name" value="NAD(P)-binding Rossmann-like Domain"/>
    <property type="match status" value="1"/>
</dbReference>
<feature type="binding site" evidence="4">
    <location>
        <begin position="217"/>
        <end position="218"/>
    </location>
    <ligand>
        <name>D-glyceraldehyde 3-phosphate</name>
        <dbReference type="ChEBI" id="CHEBI:59776"/>
    </ligand>
</feature>
<feature type="binding site" evidence="5">
    <location>
        <position position="322"/>
    </location>
    <ligand>
        <name>NAD(+)</name>
        <dbReference type="ChEBI" id="CHEBI:57540"/>
    </ligand>
</feature>
<evidence type="ECO:0000313" key="10">
    <source>
        <dbReference type="EMBL" id="PSR28635.1"/>
    </source>
</evidence>
<dbReference type="InterPro" id="IPR036291">
    <property type="entry name" value="NAD(P)-bd_dom_sf"/>
</dbReference>
<feature type="active site" description="Nucleophile" evidence="3">
    <location>
        <position position="159"/>
    </location>
</feature>
<sequence length="342" mass="37001">MSIGGYTVVRVGINGFGSIGRRFFRIAQKQDIFEIVAINDLTDATTIAHLLKYDSNYGIFDADVRAEGSNLIVNGKEIVVSAQRDPGAIPWKQYGVDIVIESTGLFTDANKARAHIEGGGAKKVIISAPASHEDRTIVLGVNQQLYDPSRDNVISNASCTTNCLAPVAKVLDEVFGIESGMMTTVHSYTNDQKLLDLPHKDLRRARAGAINIIPSSTGAARALHLVLPQLKGKLNGMSLRVPTPVVSIVDLTVNTRESVSVEAINESFQKAAETSLKGILQFTDKPLVSSDFKGNPHSSIVDGLETMVVGDHMAKVLAWYDNEWGYANRLVELTELVAEKGV</sequence>
<evidence type="ECO:0000256" key="4">
    <source>
        <dbReference type="PIRSR" id="PIRSR000149-2"/>
    </source>
</evidence>
<feature type="domain" description="Glyceraldehyde 3-phosphate dehydrogenase NAD(P) binding" evidence="9">
    <location>
        <begin position="9"/>
        <end position="159"/>
    </location>
</feature>
<proteinExistence type="inferred from homology"/>
<dbReference type="Pfam" id="PF02800">
    <property type="entry name" value="Gp_dh_C"/>
    <property type="match status" value="1"/>
</dbReference>
<dbReference type="GO" id="GO:0051287">
    <property type="term" value="F:NAD binding"/>
    <property type="evidence" value="ECO:0007669"/>
    <property type="project" value="InterPro"/>
</dbReference>
<feature type="binding site" evidence="4">
    <location>
        <begin position="158"/>
        <end position="160"/>
    </location>
    <ligand>
        <name>D-glyceraldehyde 3-phosphate</name>
        <dbReference type="ChEBI" id="CHEBI:59776"/>
    </ligand>
</feature>
<dbReference type="NCBIfam" id="TIGR01534">
    <property type="entry name" value="GAPDH-I"/>
    <property type="match status" value="1"/>
</dbReference>
<dbReference type="Proteomes" id="UP000242705">
    <property type="component" value="Unassembled WGS sequence"/>
</dbReference>
<evidence type="ECO:0000256" key="5">
    <source>
        <dbReference type="PIRSR" id="PIRSR000149-3"/>
    </source>
</evidence>
<dbReference type="SUPFAM" id="SSF51735">
    <property type="entry name" value="NAD(P)-binding Rossmann-fold domains"/>
    <property type="match status" value="1"/>
</dbReference>
<evidence type="ECO:0000256" key="2">
    <source>
        <dbReference type="ARBA" id="ARBA00023002"/>
    </source>
</evidence>
<feature type="binding site" evidence="4">
    <location>
        <position position="189"/>
    </location>
    <ligand>
        <name>D-glyceraldehyde 3-phosphate</name>
        <dbReference type="ChEBI" id="CHEBI:59776"/>
    </ligand>
</feature>
<organism evidence="10 11">
    <name type="scientific">Sulfobacillus thermosulfidooxidans</name>
    <dbReference type="NCBI Taxonomy" id="28034"/>
    <lineage>
        <taxon>Bacteria</taxon>
        <taxon>Bacillati</taxon>
        <taxon>Bacillota</taxon>
        <taxon>Clostridia</taxon>
        <taxon>Eubacteriales</taxon>
        <taxon>Clostridiales Family XVII. Incertae Sedis</taxon>
        <taxon>Sulfobacillus</taxon>
    </lineage>
</organism>
<gene>
    <name evidence="10" type="primary">gap</name>
    <name evidence="10" type="ORF">C7B47_04965</name>
</gene>
<dbReference type="InterPro" id="IPR020830">
    <property type="entry name" value="GlycerAld_3-P_DH_AS"/>
</dbReference>
<evidence type="ECO:0000256" key="1">
    <source>
        <dbReference type="ARBA" id="ARBA00007406"/>
    </source>
</evidence>
<dbReference type="PROSITE" id="PS00071">
    <property type="entry name" value="GAPDH"/>
    <property type="match status" value="1"/>
</dbReference>
<feature type="binding site" evidence="5">
    <location>
        <position position="84"/>
    </location>
    <ligand>
        <name>NAD(+)</name>
        <dbReference type="ChEBI" id="CHEBI:57540"/>
    </ligand>
</feature>
<dbReference type="SUPFAM" id="SSF55347">
    <property type="entry name" value="Glyceraldehyde-3-phosphate dehydrogenase-like, C-terminal domain"/>
    <property type="match status" value="1"/>
</dbReference>
<evidence type="ECO:0000256" key="7">
    <source>
        <dbReference type="RuleBase" id="RU000397"/>
    </source>
</evidence>
<reference evidence="10 11" key="1">
    <citation type="journal article" date="2014" name="BMC Genomics">
        <title>Comparison of environmental and isolate Sulfobacillus genomes reveals diverse carbon, sulfur, nitrogen, and hydrogen metabolisms.</title>
        <authorList>
            <person name="Justice N.B."/>
            <person name="Norman A."/>
            <person name="Brown C.T."/>
            <person name="Singh A."/>
            <person name="Thomas B.C."/>
            <person name="Banfield J.F."/>
        </authorList>
    </citation>
    <scope>NUCLEOTIDE SEQUENCE [LARGE SCALE GENOMIC DNA]</scope>
    <source>
        <strain evidence="10">AMDSBA5</strain>
    </source>
</reference>
<evidence type="ECO:0000256" key="6">
    <source>
        <dbReference type="PIRSR" id="PIRSR000149-4"/>
    </source>
</evidence>
<evidence type="ECO:0000259" key="9">
    <source>
        <dbReference type="SMART" id="SM00846"/>
    </source>
</evidence>
<comment type="caution">
    <text evidence="10">The sequence shown here is derived from an EMBL/GenBank/DDBJ whole genome shotgun (WGS) entry which is preliminary data.</text>
</comment>
<dbReference type="CDD" id="cd05214">
    <property type="entry name" value="GAPDH_I_N"/>
    <property type="match status" value="1"/>
</dbReference>
<dbReference type="CDD" id="cd18126">
    <property type="entry name" value="GAPDH_I_C"/>
    <property type="match status" value="1"/>
</dbReference>
<dbReference type="InterPro" id="IPR020828">
    <property type="entry name" value="GlycerAld_3-P_DH_NAD(P)-bd"/>
</dbReference>
<dbReference type="EC" id="1.2.1.-" evidence="8"/>
<evidence type="ECO:0000256" key="3">
    <source>
        <dbReference type="PIRSR" id="PIRSR000149-1"/>
    </source>
</evidence>
<protein>
    <recommendedName>
        <fullName evidence="8">Glyceraldehyde-3-phosphate dehydrogenase</fullName>
        <ecNumber evidence="8">1.2.1.-</ecNumber>
    </recommendedName>
</protein>
<dbReference type="AlphaFoldDB" id="A0A2T2X2B8"/>
<keyword evidence="5" id="KW-0520">NAD</keyword>
<feature type="binding site" evidence="5">
    <location>
        <position position="40"/>
    </location>
    <ligand>
        <name>NAD(+)</name>
        <dbReference type="ChEBI" id="CHEBI:57540"/>
    </ligand>
</feature>
<evidence type="ECO:0000313" key="11">
    <source>
        <dbReference type="Proteomes" id="UP000242705"/>
    </source>
</evidence>
<dbReference type="PIRSF" id="PIRSF000149">
    <property type="entry name" value="GAP_DH"/>
    <property type="match status" value="1"/>
</dbReference>
<keyword evidence="5" id="KW-0547">Nucleotide-binding</keyword>
<dbReference type="PANTHER" id="PTHR43148">
    <property type="entry name" value="GLYCERALDEHYDE-3-PHOSPHATE DEHYDROGENASE 2"/>
    <property type="match status" value="1"/>
</dbReference>
<dbReference type="InterPro" id="IPR020831">
    <property type="entry name" value="GlycerAld/Erythrose_P_DH"/>
</dbReference>
<dbReference type="PRINTS" id="PR00078">
    <property type="entry name" value="G3PDHDRGNASE"/>
</dbReference>
<evidence type="ECO:0000256" key="8">
    <source>
        <dbReference type="RuleBase" id="RU361160"/>
    </source>
</evidence>
<dbReference type="Gene3D" id="3.30.360.10">
    <property type="entry name" value="Dihydrodipicolinate Reductase, domain 2"/>
    <property type="match status" value="1"/>
</dbReference>
<dbReference type="InterPro" id="IPR006424">
    <property type="entry name" value="Glyceraldehyde-3-P_DH_1"/>
</dbReference>
<dbReference type="FunFam" id="3.40.50.720:FF:000001">
    <property type="entry name" value="Glyceraldehyde-3-phosphate dehydrogenase"/>
    <property type="match status" value="1"/>
</dbReference>
<keyword evidence="2 8" id="KW-0560">Oxidoreductase</keyword>
<dbReference type="Pfam" id="PF00044">
    <property type="entry name" value="Gp_dh_N"/>
    <property type="match status" value="1"/>
</dbReference>
<dbReference type="SMART" id="SM00846">
    <property type="entry name" value="Gp_dh_N"/>
    <property type="match status" value="1"/>
</dbReference>
<dbReference type="GO" id="GO:0006006">
    <property type="term" value="P:glucose metabolic process"/>
    <property type="evidence" value="ECO:0007669"/>
    <property type="project" value="InterPro"/>
</dbReference>
<feature type="site" description="Activates thiol group during catalysis" evidence="6">
    <location>
        <position position="186"/>
    </location>
</feature>
<accession>A0A2T2X2B8</accession>
<feature type="binding site" evidence="5">
    <location>
        <position position="127"/>
    </location>
    <ligand>
        <name>NAD(+)</name>
        <dbReference type="ChEBI" id="CHEBI:57540"/>
    </ligand>
</feature>
<name>A0A2T2X2B8_SULTH</name>
<dbReference type="EMBL" id="PXYX01000006">
    <property type="protein sequence ID" value="PSR28635.1"/>
    <property type="molecule type" value="Genomic_DNA"/>
</dbReference>
<feature type="binding site" evidence="4">
    <location>
        <position position="240"/>
    </location>
    <ligand>
        <name>D-glyceraldehyde 3-phosphate</name>
        <dbReference type="ChEBI" id="CHEBI:59776"/>
    </ligand>
</feature>